<evidence type="ECO:0000256" key="17">
    <source>
        <dbReference type="ARBA" id="ARBA00048666"/>
    </source>
</evidence>
<evidence type="ECO:0000313" key="20">
    <source>
        <dbReference type="Ensembl" id="ENSEBUP00000020840.1"/>
    </source>
</evidence>
<accession>A0A8C4QWS7</accession>
<keyword evidence="4" id="KW-1003">Cell membrane</keyword>
<dbReference type="PANTHER" id="PTHR43107">
    <property type="entry name" value="LONG-CHAIN FATTY ACID TRANSPORT PROTEIN"/>
    <property type="match status" value="1"/>
</dbReference>
<evidence type="ECO:0000256" key="16">
    <source>
        <dbReference type="ARBA" id="ARBA00041297"/>
    </source>
</evidence>
<dbReference type="FunFam" id="3.30.300.30:FF:000002">
    <property type="entry name" value="Long-chain fatty acid transport protein 1"/>
    <property type="match status" value="1"/>
</dbReference>
<dbReference type="InterPro" id="IPR045851">
    <property type="entry name" value="AMP-bd_C_sf"/>
</dbReference>
<dbReference type="SUPFAM" id="SSF56801">
    <property type="entry name" value="Acetyl-CoA synthetase-like"/>
    <property type="match status" value="1"/>
</dbReference>
<dbReference type="Proteomes" id="UP000694388">
    <property type="component" value="Unplaced"/>
</dbReference>
<dbReference type="PROSITE" id="PS00455">
    <property type="entry name" value="AMP_BINDING"/>
    <property type="match status" value="1"/>
</dbReference>
<evidence type="ECO:0000256" key="11">
    <source>
        <dbReference type="ARBA" id="ARBA00023098"/>
    </source>
</evidence>
<evidence type="ECO:0000256" key="1">
    <source>
        <dbReference type="ARBA" id="ARBA00004651"/>
    </source>
</evidence>
<dbReference type="InterPro" id="IPR042099">
    <property type="entry name" value="ANL_N_sf"/>
</dbReference>
<evidence type="ECO:0000256" key="13">
    <source>
        <dbReference type="ARBA" id="ARBA00024484"/>
    </source>
</evidence>
<keyword evidence="12" id="KW-0472">Membrane</keyword>
<comment type="catalytic activity">
    <reaction evidence="13">
        <text>a long-chain fatty acid + ATP + CoA = a long-chain fatty acyl-CoA + AMP + diphosphate</text>
        <dbReference type="Rhea" id="RHEA:15421"/>
        <dbReference type="ChEBI" id="CHEBI:30616"/>
        <dbReference type="ChEBI" id="CHEBI:33019"/>
        <dbReference type="ChEBI" id="CHEBI:57287"/>
        <dbReference type="ChEBI" id="CHEBI:57560"/>
        <dbReference type="ChEBI" id="CHEBI:83139"/>
        <dbReference type="ChEBI" id="CHEBI:456215"/>
        <dbReference type="EC" id="6.2.1.3"/>
    </reaction>
    <physiologicalReaction direction="left-to-right" evidence="13">
        <dbReference type="Rhea" id="RHEA:15422"/>
    </physiologicalReaction>
</comment>
<feature type="domain" description="AMP-dependent synthetase/ligase" evidence="18">
    <location>
        <begin position="63"/>
        <end position="374"/>
    </location>
</feature>
<evidence type="ECO:0000259" key="19">
    <source>
        <dbReference type="Pfam" id="PF13193"/>
    </source>
</evidence>
<evidence type="ECO:0000256" key="8">
    <source>
        <dbReference type="ARBA" id="ARBA00022832"/>
    </source>
</evidence>
<keyword evidence="3" id="KW-0813">Transport</keyword>
<protein>
    <recommendedName>
        <fullName evidence="14">long-chain-fatty-acid--CoA ligase</fullName>
        <ecNumber evidence="14">6.2.1.3</ecNumber>
    </recommendedName>
    <alternativeName>
        <fullName evidence="16">Long-chain-fatty-acid--CoA ligase</fullName>
    </alternativeName>
</protein>
<keyword evidence="5" id="KW-0436">Ligase</keyword>
<dbReference type="Pfam" id="PF13193">
    <property type="entry name" value="AMP-binding_C"/>
    <property type="match status" value="1"/>
</dbReference>
<feature type="domain" description="AMP-binding enzyme C-terminal" evidence="19">
    <location>
        <begin position="499"/>
        <end position="570"/>
    </location>
</feature>
<comment type="subcellular location">
    <subcellularLocation>
        <location evidence="1">Cell membrane</location>
        <topology evidence="1">Multi-pass membrane protein</topology>
    </subcellularLocation>
</comment>
<evidence type="ECO:0000313" key="21">
    <source>
        <dbReference type="Proteomes" id="UP000694388"/>
    </source>
</evidence>
<dbReference type="Pfam" id="PF00501">
    <property type="entry name" value="AMP-binding"/>
    <property type="match status" value="1"/>
</dbReference>
<proteinExistence type="inferred from homology"/>
<dbReference type="Gene3D" id="3.30.300.30">
    <property type="match status" value="1"/>
</dbReference>
<dbReference type="GO" id="GO:0005789">
    <property type="term" value="C:endoplasmic reticulum membrane"/>
    <property type="evidence" value="ECO:0007669"/>
    <property type="project" value="TreeGrafter"/>
</dbReference>
<organism evidence="20 21">
    <name type="scientific">Eptatretus burgeri</name>
    <name type="common">Inshore hagfish</name>
    <dbReference type="NCBI Taxonomy" id="7764"/>
    <lineage>
        <taxon>Eukaryota</taxon>
        <taxon>Metazoa</taxon>
        <taxon>Chordata</taxon>
        <taxon>Craniata</taxon>
        <taxon>Vertebrata</taxon>
        <taxon>Cyclostomata</taxon>
        <taxon>Myxini</taxon>
        <taxon>Myxiniformes</taxon>
        <taxon>Myxinidae</taxon>
        <taxon>Eptatretinae</taxon>
        <taxon>Eptatretus</taxon>
    </lineage>
</organism>
<evidence type="ECO:0000256" key="15">
    <source>
        <dbReference type="ARBA" id="ARBA00036527"/>
    </source>
</evidence>
<dbReference type="InterPro" id="IPR020845">
    <property type="entry name" value="AMP-binding_CS"/>
</dbReference>
<comment type="similarity">
    <text evidence="2">Belongs to the ATP-dependent AMP-binding enzyme family.</text>
</comment>
<dbReference type="Ensembl" id="ENSEBUT00000021415.1">
    <property type="protein sequence ID" value="ENSEBUP00000020840.1"/>
    <property type="gene ID" value="ENSEBUG00000012871.1"/>
</dbReference>
<evidence type="ECO:0000256" key="14">
    <source>
        <dbReference type="ARBA" id="ARBA00026121"/>
    </source>
</evidence>
<evidence type="ECO:0000256" key="6">
    <source>
        <dbReference type="ARBA" id="ARBA00022692"/>
    </source>
</evidence>
<evidence type="ECO:0000256" key="9">
    <source>
        <dbReference type="ARBA" id="ARBA00022989"/>
    </source>
</evidence>
<evidence type="ECO:0000256" key="2">
    <source>
        <dbReference type="ARBA" id="ARBA00006432"/>
    </source>
</evidence>
<dbReference type="InterPro" id="IPR000873">
    <property type="entry name" value="AMP-dep_synth/lig_dom"/>
</dbReference>
<comment type="catalytic activity">
    <reaction evidence="15">
        <text>a very long-chain fatty acid + ATP + CoA = a very long-chain fatty acyl-CoA + AMP + diphosphate</text>
        <dbReference type="Rhea" id="RHEA:54536"/>
        <dbReference type="ChEBI" id="CHEBI:30616"/>
        <dbReference type="ChEBI" id="CHEBI:33019"/>
        <dbReference type="ChEBI" id="CHEBI:57287"/>
        <dbReference type="ChEBI" id="CHEBI:58950"/>
        <dbReference type="ChEBI" id="CHEBI:138261"/>
        <dbReference type="ChEBI" id="CHEBI:456215"/>
    </reaction>
    <physiologicalReaction direction="left-to-right" evidence="15">
        <dbReference type="Rhea" id="RHEA:54537"/>
    </physiologicalReaction>
</comment>
<evidence type="ECO:0000256" key="10">
    <source>
        <dbReference type="ARBA" id="ARBA00023055"/>
    </source>
</evidence>
<dbReference type="GO" id="GO:0000166">
    <property type="term" value="F:nucleotide binding"/>
    <property type="evidence" value="ECO:0007669"/>
    <property type="project" value="UniProtKB-KW"/>
</dbReference>
<keyword evidence="7" id="KW-0547">Nucleotide-binding</keyword>
<evidence type="ECO:0000256" key="7">
    <source>
        <dbReference type="ARBA" id="ARBA00022741"/>
    </source>
</evidence>
<dbReference type="AlphaFoldDB" id="A0A8C4QWS7"/>
<name>A0A8C4QWS7_EPTBU</name>
<dbReference type="NCBIfam" id="NF006134">
    <property type="entry name" value="PRK08279.1"/>
    <property type="match status" value="1"/>
</dbReference>
<reference evidence="20" key="1">
    <citation type="submission" date="2025-08" db="UniProtKB">
        <authorList>
            <consortium name="Ensembl"/>
        </authorList>
    </citation>
    <scope>IDENTIFICATION</scope>
</reference>
<dbReference type="GO" id="GO:0006869">
    <property type="term" value="P:lipid transport"/>
    <property type="evidence" value="ECO:0007669"/>
    <property type="project" value="UniProtKB-KW"/>
</dbReference>
<dbReference type="GeneTree" id="ENSGT00940000157947"/>
<reference evidence="20" key="2">
    <citation type="submission" date="2025-09" db="UniProtKB">
        <authorList>
            <consortium name="Ensembl"/>
        </authorList>
    </citation>
    <scope>IDENTIFICATION</scope>
</reference>
<evidence type="ECO:0000256" key="3">
    <source>
        <dbReference type="ARBA" id="ARBA00022448"/>
    </source>
</evidence>
<dbReference type="GO" id="GO:0004467">
    <property type="term" value="F:long-chain fatty acid-CoA ligase activity"/>
    <property type="evidence" value="ECO:0007669"/>
    <property type="project" value="UniProtKB-EC"/>
</dbReference>
<evidence type="ECO:0000259" key="18">
    <source>
        <dbReference type="Pfam" id="PF00501"/>
    </source>
</evidence>
<dbReference type="OMA" id="IIHELYA"/>
<dbReference type="PANTHER" id="PTHR43107:SF12">
    <property type="entry name" value="LONG-CHAIN FATTY ACID TRANSPORT PROTEIN 3"/>
    <property type="match status" value="1"/>
</dbReference>
<keyword evidence="8" id="KW-0276">Fatty acid metabolism</keyword>
<dbReference type="GO" id="GO:0005886">
    <property type="term" value="C:plasma membrane"/>
    <property type="evidence" value="ECO:0007669"/>
    <property type="project" value="UniProtKB-SubCell"/>
</dbReference>
<keyword evidence="10" id="KW-0445">Lipid transport</keyword>
<keyword evidence="9" id="KW-1133">Transmembrane helix</keyword>
<comment type="catalytic activity">
    <reaction evidence="17">
        <text>tetracosanoate + ATP + CoA = tetracosanoyl-CoA + AMP + diphosphate</text>
        <dbReference type="Rhea" id="RHEA:33639"/>
        <dbReference type="ChEBI" id="CHEBI:30616"/>
        <dbReference type="ChEBI" id="CHEBI:31014"/>
        <dbReference type="ChEBI" id="CHEBI:33019"/>
        <dbReference type="ChEBI" id="CHEBI:57287"/>
        <dbReference type="ChEBI" id="CHEBI:65052"/>
        <dbReference type="ChEBI" id="CHEBI:456215"/>
    </reaction>
    <physiologicalReaction direction="left-to-right" evidence="17">
        <dbReference type="Rhea" id="RHEA:33640"/>
    </physiologicalReaction>
</comment>
<dbReference type="InterPro" id="IPR025110">
    <property type="entry name" value="AMP-bd_C"/>
</dbReference>
<dbReference type="EC" id="6.2.1.3" evidence="14"/>
<evidence type="ECO:0000256" key="5">
    <source>
        <dbReference type="ARBA" id="ARBA00022598"/>
    </source>
</evidence>
<keyword evidence="11" id="KW-0443">Lipid metabolism</keyword>
<keyword evidence="21" id="KW-1185">Reference proteome</keyword>
<dbReference type="FunFam" id="3.40.50.12780:FF:000005">
    <property type="entry name" value="Solute carrier family 27 member 6"/>
    <property type="match status" value="1"/>
</dbReference>
<sequence length="621" mass="69805">MVLWFFGTLAGLLALVVIAKVSRRIRLACVDLLFFARLLWIWVKLRTRLSGSPPLTIIDRFLEQVRAHGDKPFVVFADETSTYEQVARRSARTARALVHKVGVRPGDTVAILVDTEPLFVDLWLALARIACPVAFLNHHLSETALLHCFRCSGAKYIIVAQEFEDALQKLYGQLQADGVSMLLATGCPANDGVCSLEGQMADVSDEPMYVIKEGIHLDSPFMYIYTSGTSGWPKAVTVSHLRAWLGVLMFESNRMTKADVLYISLPLYHSSGSMGIISSIHAGATVVLKKKFSASQFWNDCRKHNVTVIQYIGELCRYLCNQPETDMDTNHKVRLAIGNGMRQDVWQNFLARFGPLCISEFYGATDGNIAFMNYTGHVGAVGRTSFLLKKFHPFELIKYDPETEEPKRDELGWCIKVNKGEDGLLIAPVTMQNKFSGYAGDPENTKKKLLCDVLKKGDLYLNSGDLLMQDEENFLYFVDRIGDTFRWKGENVATTEVGETIEALDFIQEANVYGVNVPGHEGKAGMASIVLKPKSQLDCRKLYEHVVVFLPTYARPLFIRVQDSMEVTGTLKQQKVKLVKEGFNISIHRNIYFLDIHNAVKSYVPLTPQLYKDITCGRIRL</sequence>
<dbReference type="Gene3D" id="3.40.50.12780">
    <property type="entry name" value="N-terminal domain of ligase-like"/>
    <property type="match status" value="1"/>
</dbReference>
<evidence type="ECO:0000256" key="4">
    <source>
        <dbReference type="ARBA" id="ARBA00022475"/>
    </source>
</evidence>
<keyword evidence="6" id="KW-0812">Transmembrane</keyword>
<evidence type="ECO:0000256" key="12">
    <source>
        <dbReference type="ARBA" id="ARBA00023136"/>
    </source>
</evidence>